<name>A0A1D9Q371_SCLS1</name>
<evidence type="ECO:0000313" key="3">
    <source>
        <dbReference type="Proteomes" id="UP000177798"/>
    </source>
</evidence>
<proteinExistence type="predicted"/>
<dbReference type="KEGG" id="ssl:SS1G_12095"/>
<feature type="compositionally biased region" description="Basic and acidic residues" evidence="1">
    <location>
        <begin position="103"/>
        <end position="113"/>
    </location>
</feature>
<accession>A0A1D9Q371</accession>
<evidence type="ECO:0000313" key="2">
    <source>
        <dbReference type="EMBL" id="APA09309.1"/>
    </source>
</evidence>
<dbReference type="OrthoDB" id="3532411at2759"/>
<reference evidence="3" key="1">
    <citation type="journal article" date="2017" name="Genome Biol. Evol.">
        <title>The complete genome sequence of the phytopathogenic fungus Sclerotinia sclerotiorum reveals insights into the genome architecture of broad host range pathogens.</title>
        <authorList>
            <person name="Derbyshire M."/>
            <person name="Denton-Giles M."/>
            <person name="Hegedus D."/>
            <person name="Seifbarghy S."/>
            <person name="Rollins J."/>
            <person name="van Kan J."/>
            <person name="Seidl M.F."/>
            <person name="Faino L."/>
            <person name="Mbengue M."/>
            <person name="Navaud O."/>
            <person name="Raffaele S."/>
            <person name="Hammond-Kosack K."/>
            <person name="Heard S."/>
            <person name="Oliver R."/>
        </authorList>
    </citation>
    <scope>NUCLEOTIDE SEQUENCE [LARGE SCALE GENOMIC DNA]</scope>
    <source>
        <strain evidence="3">ATCC 18683 / 1980 / Ss-1</strain>
    </source>
</reference>
<dbReference type="AlphaFoldDB" id="A0A1D9Q371"/>
<sequence>MAISVKSLSCCIKYKPQYFLLFSPVHIWLFVLIIRHEYMELKEVHLDWKREEAQEIRSQKLRDASKETASEDDESSEGTESSNGGKSKRRNHRGGLKVRKLRGRGEEGRATHL</sequence>
<evidence type="ECO:0000256" key="1">
    <source>
        <dbReference type="SAM" id="MobiDB-lite"/>
    </source>
</evidence>
<dbReference type="EMBL" id="CP017818">
    <property type="protein sequence ID" value="APA09309.1"/>
    <property type="molecule type" value="Genomic_DNA"/>
</dbReference>
<dbReference type="OMA" id="RHEYMEL"/>
<feature type="compositionally biased region" description="Basic and acidic residues" evidence="1">
    <location>
        <begin position="57"/>
        <end position="69"/>
    </location>
</feature>
<organism evidence="2 3">
    <name type="scientific">Sclerotinia sclerotiorum (strain ATCC 18683 / 1980 / Ss-1)</name>
    <name type="common">White mold</name>
    <name type="synonym">Whetzelinia sclerotiorum</name>
    <dbReference type="NCBI Taxonomy" id="665079"/>
    <lineage>
        <taxon>Eukaryota</taxon>
        <taxon>Fungi</taxon>
        <taxon>Dikarya</taxon>
        <taxon>Ascomycota</taxon>
        <taxon>Pezizomycotina</taxon>
        <taxon>Leotiomycetes</taxon>
        <taxon>Helotiales</taxon>
        <taxon>Sclerotiniaceae</taxon>
        <taxon>Sclerotinia</taxon>
    </lineage>
</organism>
<feature type="compositionally biased region" description="Basic residues" evidence="1">
    <location>
        <begin position="86"/>
        <end position="102"/>
    </location>
</feature>
<gene>
    <name evidence="2" type="ORF">sscle_05g040790</name>
</gene>
<protein>
    <submittedName>
        <fullName evidence="2">Uncharacterized protein</fullName>
    </submittedName>
</protein>
<feature type="region of interest" description="Disordered" evidence="1">
    <location>
        <begin position="57"/>
        <end position="113"/>
    </location>
</feature>
<dbReference type="RefSeq" id="XP_001587066.1">
    <property type="nucleotide sequence ID" value="XM_001587016.1"/>
</dbReference>
<dbReference type="Proteomes" id="UP000177798">
    <property type="component" value="Chromosome 5"/>
</dbReference>
<dbReference type="VEuPathDB" id="FungiDB:sscle_05g040790"/>